<name>A0A0B5ENG2_STRA4</name>
<gene>
    <name evidence="2" type="ORF">SLNWT_3802</name>
</gene>
<reference evidence="2 3" key="1">
    <citation type="submission" date="2015-01" db="EMBL/GenBank/DDBJ databases">
        <title>Enhanced salinomycin production by adjusting the supply of polyketide extender units in Streptomyce albus DSM 41398.</title>
        <authorList>
            <person name="Lu C."/>
        </authorList>
    </citation>
    <scope>NUCLEOTIDE SEQUENCE [LARGE SCALE GENOMIC DNA]</scope>
    <source>
        <strain evidence="3">ATCC 21838 / DSM 41398 / FERM P-419 / JCM 4703 / NBRC 107858</strain>
    </source>
</reference>
<dbReference type="KEGG" id="sals:SLNWT_3802"/>
<proteinExistence type="predicted"/>
<feature type="region of interest" description="Disordered" evidence="1">
    <location>
        <begin position="110"/>
        <end position="160"/>
    </location>
</feature>
<dbReference type="AlphaFoldDB" id="A0A0B5ENG2"/>
<dbReference type="Proteomes" id="UP000031523">
    <property type="component" value="Chromosome"/>
</dbReference>
<dbReference type="EMBL" id="CP010519">
    <property type="protein sequence ID" value="AJE84178.1"/>
    <property type="molecule type" value="Genomic_DNA"/>
</dbReference>
<feature type="compositionally biased region" description="Basic and acidic residues" evidence="1">
    <location>
        <begin position="34"/>
        <end position="48"/>
    </location>
</feature>
<keyword evidence="3" id="KW-1185">Reference proteome</keyword>
<accession>A0A0B5ENG2</accession>
<feature type="region of interest" description="Disordered" evidence="1">
    <location>
        <begin position="1"/>
        <end position="71"/>
    </location>
</feature>
<evidence type="ECO:0000313" key="3">
    <source>
        <dbReference type="Proteomes" id="UP000031523"/>
    </source>
</evidence>
<organism evidence="2 3">
    <name type="scientific">Streptomyces albus (strain ATCC 21838 / DSM 41398 / FERM P-419 / JCM 4703 / NBRC 107858)</name>
    <dbReference type="NCBI Taxonomy" id="1081613"/>
    <lineage>
        <taxon>Bacteria</taxon>
        <taxon>Bacillati</taxon>
        <taxon>Actinomycetota</taxon>
        <taxon>Actinomycetes</taxon>
        <taxon>Kitasatosporales</taxon>
        <taxon>Streptomycetaceae</taxon>
        <taxon>Streptomyces</taxon>
    </lineage>
</organism>
<evidence type="ECO:0000256" key="1">
    <source>
        <dbReference type="SAM" id="MobiDB-lite"/>
    </source>
</evidence>
<protein>
    <submittedName>
        <fullName evidence="2">Uncharacterized protein</fullName>
    </submittedName>
</protein>
<evidence type="ECO:0000313" key="2">
    <source>
        <dbReference type="EMBL" id="AJE84178.1"/>
    </source>
</evidence>
<sequence>MRDRDRVAGSQKPHGKLAGEGRGPVPTTGAPVGDPHDACARTGRERADRRRGRRNQIRDAGRAQHRAPHGLVVSRHVPQLRRHVRVTEVLPQVHRQVRLRRSLVQVAERNDLNNSHSRAPCRREGRFRLPSAPHVPPAPIRGERYVRGRQPARRSPAAKG</sequence>